<dbReference type="Proteomes" id="UP000250043">
    <property type="component" value="Unassembled WGS sequence"/>
</dbReference>
<feature type="transmembrane region" description="Helical" evidence="1">
    <location>
        <begin position="117"/>
        <end position="137"/>
    </location>
</feature>
<dbReference type="AlphaFoldDB" id="A0A8E2B504"/>
<dbReference type="InterPro" id="IPR045339">
    <property type="entry name" value="DUF6534"/>
</dbReference>
<dbReference type="Pfam" id="PF20152">
    <property type="entry name" value="DUF6534"/>
    <property type="match status" value="1"/>
</dbReference>
<sequence>MSGHFDGTLGALLLGHLIAMLLFGITSLQSWVYLRRNYQDCIVLRSLVLFLWLIDCLHVALATHGVYFYFVTNFGDVAVTLKPSWSLIMIPMVSAVSNLVVRALFAYRLWALSGKSILIHMVAGAMSFYVVGLAIFISVEGLFVTSWSALRQYKWSIYAGLISEVTVNLIIMVAQYLFLRHLRSGIRLKSTDTFLHTLIIYSINTGLVTSIASVMAVVVFAALPNTLLYVAFYLVTSKLYLNALLANLNARDSLRECLHQDKDGCGGQITVLGTGMAFERPS</sequence>
<dbReference type="PANTHER" id="PTHR40465:SF1">
    <property type="entry name" value="DUF6534 DOMAIN-CONTAINING PROTEIN"/>
    <property type="match status" value="1"/>
</dbReference>
<keyword evidence="1" id="KW-0812">Transmembrane</keyword>
<keyword evidence="1" id="KW-0472">Membrane</keyword>
<evidence type="ECO:0000259" key="2">
    <source>
        <dbReference type="Pfam" id="PF20152"/>
    </source>
</evidence>
<feature type="transmembrane region" description="Helical" evidence="1">
    <location>
        <begin position="157"/>
        <end position="178"/>
    </location>
</feature>
<protein>
    <recommendedName>
        <fullName evidence="2">DUF6534 domain-containing protein</fullName>
    </recommendedName>
</protein>
<dbReference type="PANTHER" id="PTHR40465">
    <property type="entry name" value="CHROMOSOME 1, WHOLE GENOME SHOTGUN SEQUENCE"/>
    <property type="match status" value="1"/>
</dbReference>
<feature type="transmembrane region" description="Helical" evidence="1">
    <location>
        <begin position="85"/>
        <end position="105"/>
    </location>
</feature>
<keyword evidence="1" id="KW-1133">Transmembrane helix</keyword>
<reference evidence="3 4" key="1">
    <citation type="submission" date="2016-07" db="EMBL/GenBank/DDBJ databases">
        <title>Draft genome of the white-rot fungus Obba rivulosa 3A-2.</title>
        <authorList>
            <consortium name="DOE Joint Genome Institute"/>
            <person name="Miettinen O."/>
            <person name="Riley R."/>
            <person name="Acob R."/>
            <person name="Barry K."/>
            <person name="Cullen D."/>
            <person name="De Vries R."/>
            <person name="Hainaut M."/>
            <person name="Hatakka A."/>
            <person name="Henrissat B."/>
            <person name="Hilden K."/>
            <person name="Kuo R."/>
            <person name="Labutti K."/>
            <person name="Lipzen A."/>
            <person name="Makela M.R."/>
            <person name="Sandor L."/>
            <person name="Spatafora J.W."/>
            <person name="Grigoriev I.V."/>
            <person name="Hibbett D.S."/>
        </authorList>
    </citation>
    <scope>NUCLEOTIDE SEQUENCE [LARGE SCALE GENOMIC DNA]</scope>
    <source>
        <strain evidence="3 4">3A-2</strain>
    </source>
</reference>
<evidence type="ECO:0000256" key="1">
    <source>
        <dbReference type="SAM" id="Phobius"/>
    </source>
</evidence>
<keyword evidence="4" id="KW-1185">Reference proteome</keyword>
<feature type="transmembrane region" description="Helical" evidence="1">
    <location>
        <begin position="198"/>
        <end position="221"/>
    </location>
</feature>
<gene>
    <name evidence="3" type="ORF">OBBRIDRAFT_791781</name>
</gene>
<proteinExistence type="predicted"/>
<evidence type="ECO:0000313" key="3">
    <source>
        <dbReference type="EMBL" id="OCH91920.1"/>
    </source>
</evidence>
<feature type="transmembrane region" description="Helical" evidence="1">
    <location>
        <begin position="46"/>
        <end position="70"/>
    </location>
</feature>
<feature type="transmembrane region" description="Helical" evidence="1">
    <location>
        <begin position="12"/>
        <end position="34"/>
    </location>
</feature>
<name>A0A8E2B504_9APHY</name>
<evidence type="ECO:0000313" key="4">
    <source>
        <dbReference type="Proteomes" id="UP000250043"/>
    </source>
</evidence>
<feature type="domain" description="DUF6534" evidence="2">
    <location>
        <begin position="165"/>
        <end position="253"/>
    </location>
</feature>
<accession>A0A8E2B504</accession>
<feature type="transmembrane region" description="Helical" evidence="1">
    <location>
        <begin position="227"/>
        <end position="245"/>
    </location>
</feature>
<dbReference type="EMBL" id="KV722377">
    <property type="protein sequence ID" value="OCH91920.1"/>
    <property type="molecule type" value="Genomic_DNA"/>
</dbReference>
<dbReference type="OrthoDB" id="2745105at2759"/>
<organism evidence="3 4">
    <name type="scientific">Obba rivulosa</name>
    <dbReference type="NCBI Taxonomy" id="1052685"/>
    <lineage>
        <taxon>Eukaryota</taxon>
        <taxon>Fungi</taxon>
        <taxon>Dikarya</taxon>
        <taxon>Basidiomycota</taxon>
        <taxon>Agaricomycotina</taxon>
        <taxon>Agaricomycetes</taxon>
        <taxon>Polyporales</taxon>
        <taxon>Gelatoporiaceae</taxon>
        <taxon>Obba</taxon>
    </lineage>
</organism>